<organism evidence="2 3">
    <name type="scientific">Pontiella agarivorans</name>
    <dbReference type="NCBI Taxonomy" id="3038953"/>
    <lineage>
        <taxon>Bacteria</taxon>
        <taxon>Pseudomonadati</taxon>
        <taxon>Kiritimatiellota</taxon>
        <taxon>Kiritimatiellia</taxon>
        <taxon>Kiritimatiellales</taxon>
        <taxon>Pontiellaceae</taxon>
        <taxon>Pontiella</taxon>
    </lineage>
</organism>
<gene>
    <name evidence="2" type="primary">ablB</name>
    <name evidence="2" type="ORF">P9H32_03385</name>
</gene>
<accession>A0ABU5MU44</accession>
<dbReference type="Proteomes" id="UP001290861">
    <property type="component" value="Unassembled WGS sequence"/>
</dbReference>
<dbReference type="SUPFAM" id="SSF55729">
    <property type="entry name" value="Acyl-CoA N-acyltransferases (Nat)"/>
    <property type="match status" value="1"/>
</dbReference>
<evidence type="ECO:0000313" key="2">
    <source>
        <dbReference type="EMBL" id="MDZ8117658.1"/>
    </source>
</evidence>
<reference evidence="2 3" key="1">
    <citation type="journal article" date="2024" name="Appl. Environ. Microbiol.">
        <title>Pontiella agarivorans sp. nov., a novel marine anaerobic bacterium capable of degrading macroalgal polysaccharides and fixing nitrogen.</title>
        <authorList>
            <person name="Liu N."/>
            <person name="Kivenson V."/>
            <person name="Peng X."/>
            <person name="Cui Z."/>
            <person name="Lankiewicz T.S."/>
            <person name="Gosselin K.M."/>
            <person name="English C.J."/>
            <person name="Blair E.M."/>
            <person name="O'Malley M.A."/>
            <person name="Valentine D.L."/>
        </authorList>
    </citation>
    <scope>NUCLEOTIDE SEQUENCE [LARGE SCALE GENOMIC DNA]</scope>
    <source>
        <strain evidence="2 3">NLcol2</strain>
    </source>
</reference>
<dbReference type="InterPro" id="IPR022525">
    <property type="entry name" value="GNAT_AblB"/>
</dbReference>
<dbReference type="EMBL" id="JARVCO010000002">
    <property type="protein sequence ID" value="MDZ8117658.1"/>
    <property type="molecule type" value="Genomic_DNA"/>
</dbReference>
<evidence type="ECO:0000259" key="1">
    <source>
        <dbReference type="PROSITE" id="PS51186"/>
    </source>
</evidence>
<evidence type="ECO:0000313" key="3">
    <source>
        <dbReference type="Proteomes" id="UP001290861"/>
    </source>
</evidence>
<dbReference type="CDD" id="cd04301">
    <property type="entry name" value="NAT_SF"/>
    <property type="match status" value="1"/>
</dbReference>
<name>A0ABU5MU44_9BACT</name>
<dbReference type="Pfam" id="PF00583">
    <property type="entry name" value="Acetyltransf_1"/>
    <property type="match status" value="1"/>
</dbReference>
<comment type="caution">
    <text evidence="2">The sequence shown here is derived from an EMBL/GenBank/DDBJ whole genome shotgun (WGS) entry which is preliminary data.</text>
</comment>
<dbReference type="NCBIfam" id="TIGR03827">
    <property type="entry name" value="GNAT_ablB"/>
    <property type="match status" value="1"/>
</dbReference>
<sequence>MTDHIETIQGATVQHGPKSGRVFMKELGQADPARLIPKLAELAVRNNYPKVFVKVPASESRTFYRSDYRKEAAIPDFYDGEEDAVFLSNLSGSLPREEPGQNQLDEIMITAREYQNSGLAHPLPQGAVIRKCCGEDVPAMARMYRMLLPAYPFAVHDIDYLLQSMADESHYYRVEIRNEPVALAAAVVDTETGSAEMTHFVTHPDWRKNGLSARLIQTMENAMRHFDIQTVYAMARASSAGINIAFARLGYSYGGRLINKTRISGHTESMNVWHRNLQFTPS</sequence>
<dbReference type="PROSITE" id="PS51186">
    <property type="entry name" value="GNAT"/>
    <property type="match status" value="1"/>
</dbReference>
<dbReference type="InterPro" id="IPR016181">
    <property type="entry name" value="Acyl_CoA_acyltransferase"/>
</dbReference>
<keyword evidence="3" id="KW-1185">Reference proteome</keyword>
<feature type="domain" description="N-acetyltransferase" evidence="1">
    <location>
        <begin position="127"/>
        <end position="278"/>
    </location>
</feature>
<dbReference type="InterPro" id="IPR000182">
    <property type="entry name" value="GNAT_dom"/>
</dbReference>
<dbReference type="RefSeq" id="WP_322607457.1">
    <property type="nucleotide sequence ID" value="NZ_JARVCO010000002.1"/>
</dbReference>
<protein>
    <submittedName>
        <fullName evidence="2">Beta-lysine N-acetyltransferase</fullName>
    </submittedName>
</protein>
<proteinExistence type="predicted"/>
<dbReference type="Gene3D" id="3.40.630.30">
    <property type="match status" value="1"/>
</dbReference>